<dbReference type="Gene3D" id="3.30.1390.20">
    <property type="entry name" value="Ribosomal protein L30, ferredoxin-like fold domain"/>
    <property type="match status" value="1"/>
</dbReference>
<dbReference type="SUPFAM" id="SSF55129">
    <property type="entry name" value="Ribosomal protein L30p/L7e"/>
    <property type="match status" value="1"/>
</dbReference>
<feature type="compositionally biased region" description="Polar residues" evidence="5">
    <location>
        <begin position="36"/>
        <end position="45"/>
    </location>
</feature>
<dbReference type="PANTHER" id="PTHR15892">
    <property type="entry name" value="MITOCHONDRIAL RIBOSOMAL PROTEIN L30"/>
    <property type="match status" value="1"/>
</dbReference>
<dbReference type="Pfam" id="PF00327">
    <property type="entry name" value="Ribosomal_L30"/>
    <property type="match status" value="1"/>
</dbReference>
<evidence type="ECO:0000256" key="2">
    <source>
        <dbReference type="ARBA" id="ARBA00022980"/>
    </source>
</evidence>
<evidence type="ECO:0000256" key="5">
    <source>
        <dbReference type="SAM" id="MobiDB-lite"/>
    </source>
</evidence>
<name>A0A9Q3D411_9BASI</name>
<comment type="similarity">
    <text evidence="1">Belongs to the universal ribosomal protein uL30 family.</text>
</comment>
<dbReference type="InterPro" id="IPR005996">
    <property type="entry name" value="Ribosomal_uL30_bac-type"/>
</dbReference>
<accession>A0A9Q3D411</accession>
<keyword evidence="8" id="KW-1185">Reference proteome</keyword>
<keyword evidence="3" id="KW-0687">Ribonucleoprotein</keyword>
<keyword evidence="2" id="KW-0689">Ribosomal protein</keyword>
<proteinExistence type="inferred from homology"/>
<dbReference type="AlphaFoldDB" id="A0A9Q3D411"/>
<evidence type="ECO:0000313" key="8">
    <source>
        <dbReference type="Proteomes" id="UP000765509"/>
    </source>
</evidence>
<organism evidence="7 8">
    <name type="scientific">Austropuccinia psidii MF-1</name>
    <dbReference type="NCBI Taxonomy" id="1389203"/>
    <lineage>
        <taxon>Eukaryota</taxon>
        <taxon>Fungi</taxon>
        <taxon>Dikarya</taxon>
        <taxon>Basidiomycota</taxon>
        <taxon>Pucciniomycotina</taxon>
        <taxon>Pucciniomycetes</taxon>
        <taxon>Pucciniales</taxon>
        <taxon>Sphaerophragmiaceae</taxon>
        <taxon>Austropuccinia</taxon>
    </lineage>
</organism>
<protein>
    <recommendedName>
        <fullName evidence="4">Large ribosomal subunit protein uL30m</fullName>
    </recommendedName>
</protein>
<evidence type="ECO:0000259" key="6">
    <source>
        <dbReference type="Pfam" id="PF00327"/>
    </source>
</evidence>
<dbReference type="GO" id="GO:0006412">
    <property type="term" value="P:translation"/>
    <property type="evidence" value="ECO:0007669"/>
    <property type="project" value="InterPro"/>
</dbReference>
<dbReference type="OrthoDB" id="509901at2759"/>
<evidence type="ECO:0000256" key="3">
    <source>
        <dbReference type="ARBA" id="ARBA00023274"/>
    </source>
</evidence>
<gene>
    <name evidence="7" type="ORF">O181_036109</name>
</gene>
<dbReference type="InterPro" id="IPR016082">
    <property type="entry name" value="Ribosomal_uL30_ferredoxin-like"/>
</dbReference>
<feature type="domain" description="Large ribosomal subunit protein uL30-like ferredoxin-like fold" evidence="6">
    <location>
        <begin position="48"/>
        <end position="97"/>
    </location>
</feature>
<sequence length="134" mass="15570">MLSWLNRSSCTRVAPINWRNWQRQLSMQPQEARPSTPLSSDPSKTTHYRVTLFRSPIGLPKRRKDCLASLGLWKRMDVSYHRHSPDAAGLILRVKELLKVENVTDAEVQFGRNSSRRLIGDDRGYRLLKNVLDR</sequence>
<feature type="region of interest" description="Disordered" evidence="5">
    <location>
        <begin position="25"/>
        <end position="45"/>
    </location>
</feature>
<dbReference type="EMBL" id="AVOT02013600">
    <property type="protein sequence ID" value="MBW0496394.1"/>
    <property type="molecule type" value="Genomic_DNA"/>
</dbReference>
<comment type="caution">
    <text evidence="7">The sequence shown here is derived from an EMBL/GenBank/DDBJ whole genome shotgun (WGS) entry which is preliminary data.</text>
</comment>
<dbReference type="InterPro" id="IPR036919">
    <property type="entry name" value="Ribo_uL30_ferredoxin-like_sf"/>
</dbReference>
<reference evidence="7" key="1">
    <citation type="submission" date="2021-03" db="EMBL/GenBank/DDBJ databases">
        <title>Draft genome sequence of rust myrtle Austropuccinia psidii MF-1, a brazilian biotype.</title>
        <authorList>
            <person name="Quecine M.C."/>
            <person name="Pachon D.M.R."/>
            <person name="Bonatelli M.L."/>
            <person name="Correr F.H."/>
            <person name="Franceschini L.M."/>
            <person name="Leite T.F."/>
            <person name="Margarido G.R.A."/>
            <person name="Almeida C.A."/>
            <person name="Ferrarezi J.A."/>
            <person name="Labate C.A."/>
        </authorList>
    </citation>
    <scope>NUCLEOTIDE SEQUENCE</scope>
    <source>
        <strain evidence="7">MF-1</strain>
    </source>
</reference>
<evidence type="ECO:0000256" key="1">
    <source>
        <dbReference type="ARBA" id="ARBA00007594"/>
    </source>
</evidence>
<evidence type="ECO:0000313" key="7">
    <source>
        <dbReference type="EMBL" id="MBW0496394.1"/>
    </source>
</evidence>
<evidence type="ECO:0000256" key="4">
    <source>
        <dbReference type="ARBA" id="ARBA00035281"/>
    </source>
</evidence>
<dbReference type="GO" id="GO:0015934">
    <property type="term" value="C:large ribosomal subunit"/>
    <property type="evidence" value="ECO:0007669"/>
    <property type="project" value="InterPro"/>
</dbReference>
<dbReference type="GO" id="GO:0005739">
    <property type="term" value="C:mitochondrion"/>
    <property type="evidence" value="ECO:0007669"/>
    <property type="project" value="TreeGrafter"/>
</dbReference>
<dbReference type="PANTHER" id="PTHR15892:SF2">
    <property type="entry name" value="LARGE RIBOSOMAL SUBUNIT PROTEIN UL30M"/>
    <property type="match status" value="1"/>
</dbReference>
<dbReference type="GO" id="GO:0003735">
    <property type="term" value="F:structural constituent of ribosome"/>
    <property type="evidence" value="ECO:0007669"/>
    <property type="project" value="InterPro"/>
</dbReference>
<dbReference type="Proteomes" id="UP000765509">
    <property type="component" value="Unassembled WGS sequence"/>
</dbReference>